<name>C1GV22_PARBA</name>
<dbReference type="AlphaFoldDB" id="C1GV22"/>
<dbReference type="RefSeq" id="XP_015701708.1">
    <property type="nucleotide sequence ID" value="XM_015844660.1"/>
</dbReference>
<reference evidence="1 2" key="1">
    <citation type="journal article" date="2011" name="PLoS Genet.">
        <title>Comparative genomic analysis of human fungal pathogens causing paracoccidioidomycosis.</title>
        <authorList>
            <person name="Desjardins C.A."/>
            <person name="Champion M.D."/>
            <person name="Holder J.W."/>
            <person name="Muszewska A."/>
            <person name="Goldberg J."/>
            <person name="Bailao A.M."/>
            <person name="Brigido M.M."/>
            <person name="Ferreira M.E."/>
            <person name="Garcia A.M."/>
            <person name="Grynberg M."/>
            <person name="Gujja S."/>
            <person name="Heiman D.I."/>
            <person name="Henn M.R."/>
            <person name="Kodira C.D."/>
            <person name="Leon-Narvaez H."/>
            <person name="Longo L.V."/>
            <person name="Ma L.J."/>
            <person name="Malavazi I."/>
            <person name="Matsuo A.L."/>
            <person name="Morais F.V."/>
            <person name="Pereira M."/>
            <person name="Rodriguez-Brito S."/>
            <person name="Sakthikumar S."/>
            <person name="Salem-Izacc S.M."/>
            <person name="Sykes S.M."/>
            <person name="Teixeira M.M."/>
            <person name="Vallejo M.C."/>
            <person name="Walter M.E."/>
            <person name="Yandava C."/>
            <person name="Young S."/>
            <person name="Zeng Q."/>
            <person name="Zucker J."/>
            <person name="Felipe M.S."/>
            <person name="Goldman G.H."/>
            <person name="Haas B.J."/>
            <person name="McEwen J.G."/>
            <person name="Nino-Vega G."/>
            <person name="Puccia R."/>
            <person name="San-Blas G."/>
            <person name="Soares C.M."/>
            <person name="Birren B.W."/>
            <person name="Cuomo C.A."/>
        </authorList>
    </citation>
    <scope>NUCLEOTIDE SEQUENCE [LARGE SCALE GENOMIC DNA]</scope>
    <source>
        <strain evidence="2">ATCC MYA-826 / Pb01</strain>
    </source>
</reference>
<dbReference type="EMBL" id="KN293996">
    <property type="protein sequence ID" value="EEH40440.2"/>
    <property type="molecule type" value="Genomic_DNA"/>
</dbReference>
<dbReference type="VEuPathDB" id="FungiDB:PAAG_02495"/>
<dbReference type="HOGENOM" id="CLU_2427653_0_0_1"/>
<sequence length="91" mass="10348">MSQARLGNANQNGLLDPYLLWLAQKRRKCGQGGDINCACFFALQTKTGGRALADNWSLWLWFGDETNLQPLSRMRLEWLQKDLEKPSSMAC</sequence>
<keyword evidence="2" id="KW-1185">Reference proteome</keyword>
<dbReference type="KEGG" id="pbl:PAAG_02495"/>
<protein>
    <submittedName>
        <fullName evidence="1">Uncharacterized protein</fullName>
    </submittedName>
</protein>
<dbReference type="Proteomes" id="UP000002059">
    <property type="component" value="Partially assembled WGS sequence"/>
</dbReference>
<proteinExistence type="predicted"/>
<accession>C1GV22</accession>
<evidence type="ECO:0000313" key="2">
    <source>
        <dbReference type="Proteomes" id="UP000002059"/>
    </source>
</evidence>
<gene>
    <name evidence="1" type="ORF">PAAG_02495</name>
</gene>
<dbReference type="GeneID" id="9099107"/>
<evidence type="ECO:0000313" key="1">
    <source>
        <dbReference type="EMBL" id="EEH40440.2"/>
    </source>
</evidence>
<organism evidence="1 2">
    <name type="scientific">Paracoccidioides lutzii (strain ATCC MYA-826 / Pb01)</name>
    <name type="common">Paracoccidioides brasiliensis</name>
    <dbReference type="NCBI Taxonomy" id="502779"/>
    <lineage>
        <taxon>Eukaryota</taxon>
        <taxon>Fungi</taxon>
        <taxon>Dikarya</taxon>
        <taxon>Ascomycota</taxon>
        <taxon>Pezizomycotina</taxon>
        <taxon>Eurotiomycetes</taxon>
        <taxon>Eurotiomycetidae</taxon>
        <taxon>Onygenales</taxon>
        <taxon>Ajellomycetaceae</taxon>
        <taxon>Paracoccidioides</taxon>
    </lineage>
</organism>